<dbReference type="EMBL" id="PDNB01000028">
    <property type="protein sequence ID" value="PGH15089.1"/>
    <property type="molecule type" value="Genomic_DNA"/>
</dbReference>
<feature type="coiled-coil region" evidence="1">
    <location>
        <begin position="369"/>
        <end position="438"/>
    </location>
</feature>
<keyword evidence="4" id="KW-0732">Signal</keyword>
<feature type="compositionally biased region" description="Basic and acidic residues" evidence="2">
    <location>
        <begin position="569"/>
        <end position="580"/>
    </location>
</feature>
<comment type="caution">
    <text evidence="5">The sequence shown here is derived from an EMBL/GenBank/DDBJ whole genome shotgun (WGS) entry which is preliminary data.</text>
</comment>
<keyword evidence="3" id="KW-0812">Transmembrane</keyword>
<dbReference type="OrthoDB" id="4184334at2759"/>
<feature type="signal peptide" evidence="4">
    <location>
        <begin position="1"/>
        <end position="24"/>
    </location>
</feature>
<feature type="coiled-coil region" evidence="1">
    <location>
        <begin position="205"/>
        <end position="261"/>
    </location>
</feature>
<feature type="transmembrane region" description="Helical" evidence="3">
    <location>
        <begin position="151"/>
        <end position="180"/>
    </location>
</feature>
<reference evidence="5 6" key="1">
    <citation type="submission" date="2017-10" db="EMBL/GenBank/DDBJ databases">
        <title>Comparative genomics in systemic dimorphic fungi from Ajellomycetaceae.</title>
        <authorList>
            <person name="Munoz J.F."/>
            <person name="Mcewen J.G."/>
            <person name="Clay O.K."/>
            <person name="Cuomo C.A."/>
        </authorList>
    </citation>
    <scope>NUCLEOTIDE SEQUENCE [LARGE SCALE GENOMIC DNA]</scope>
    <source>
        <strain evidence="5 6">UAMH5409</strain>
    </source>
</reference>
<feature type="coiled-coil region" evidence="1">
    <location>
        <begin position="298"/>
        <end position="325"/>
    </location>
</feature>
<sequence length="626" mass="69829">MDLISLVVLSLSMALFGAFQKTFANIRLDNDSTGRLQGHGYTFGKFSEILNAYFPPKQPTLTILEHALPTDPPVRSSSITVAASVCSKPNVTLASATARAGPASKPTAAQSLIALQKIVTDDSDFSQDEGPGLFSNLFETLISVLLVDSEFFVRIFVFTLFASGMMLLLSSSCFFLLYAYTRCSRVWLEFSSKVDGAYGAIDRAIAEFELQRSLLQERLEQKRSLLQERLDSSDAKMIEGLERIEKEMEVVNMDFNRTSKQVYEECARLKKAVLKMNEEHTPWPTRDDLLHKYITDFKESLTTSKAELDEEIERIQKLVPNFTAEFHRTVKRLNENTLGSLPKVYLEERAVLQANIRKIRETMNELPDLPTLQEEAAAARIEMEEIRSALEDIVRDSRRGLRDLPFIYKDINELKRKLTDLEEELELARLALKTASKGVEEFPTIARNLPKGSVEDFPADLVNDLLGESGSSDEEDEKDKTPKPPKKSAKRGNSLIIQASSSPKSITSGSVPKSLLIEQIPDSPSEISGKGGQNVDGPASEPVSSPSYKMDELWSSVLETVSSGEDSDRDLKKPGLEKGEMPQLAASVPLVKRRTRPNKKRRERQRAAVKQRVLSVLEGMADSAPC</sequence>
<keyword evidence="3" id="KW-0472">Membrane</keyword>
<organism evidence="5 6">
    <name type="scientific">Helicocarpus griseus UAMH5409</name>
    <dbReference type="NCBI Taxonomy" id="1447875"/>
    <lineage>
        <taxon>Eukaryota</taxon>
        <taxon>Fungi</taxon>
        <taxon>Dikarya</taxon>
        <taxon>Ascomycota</taxon>
        <taxon>Pezizomycotina</taxon>
        <taxon>Eurotiomycetes</taxon>
        <taxon>Eurotiomycetidae</taxon>
        <taxon>Onygenales</taxon>
        <taxon>Ajellomycetaceae</taxon>
        <taxon>Helicocarpus</taxon>
    </lineage>
</organism>
<protein>
    <submittedName>
        <fullName evidence="5">Uncharacterized protein</fullName>
    </submittedName>
</protein>
<keyword evidence="6" id="KW-1185">Reference proteome</keyword>
<keyword evidence="1" id="KW-0175">Coiled coil</keyword>
<feature type="chain" id="PRO_5012134650" evidence="4">
    <location>
        <begin position="25"/>
        <end position="626"/>
    </location>
</feature>
<evidence type="ECO:0000256" key="4">
    <source>
        <dbReference type="SAM" id="SignalP"/>
    </source>
</evidence>
<evidence type="ECO:0000256" key="3">
    <source>
        <dbReference type="SAM" id="Phobius"/>
    </source>
</evidence>
<feature type="region of interest" description="Disordered" evidence="2">
    <location>
        <begin position="463"/>
        <end position="610"/>
    </location>
</feature>
<dbReference type="Proteomes" id="UP000223968">
    <property type="component" value="Unassembled WGS sequence"/>
</dbReference>
<dbReference type="AlphaFoldDB" id="A0A2B7Y1S0"/>
<gene>
    <name evidence="5" type="ORF">AJ79_02615</name>
</gene>
<keyword evidence="3" id="KW-1133">Transmembrane helix</keyword>
<name>A0A2B7Y1S0_9EURO</name>
<evidence type="ECO:0000313" key="6">
    <source>
        <dbReference type="Proteomes" id="UP000223968"/>
    </source>
</evidence>
<proteinExistence type="predicted"/>
<evidence type="ECO:0000313" key="5">
    <source>
        <dbReference type="EMBL" id="PGH15089.1"/>
    </source>
</evidence>
<feature type="compositionally biased region" description="Basic residues" evidence="2">
    <location>
        <begin position="591"/>
        <end position="609"/>
    </location>
</feature>
<feature type="compositionally biased region" description="Polar residues" evidence="2">
    <location>
        <begin position="495"/>
        <end position="511"/>
    </location>
</feature>
<evidence type="ECO:0000256" key="1">
    <source>
        <dbReference type="SAM" id="Coils"/>
    </source>
</evidence>
<evidence type="ECO:0000256" key="2">
    <source>
        <dbReference type="SAM" id="MobiDB-lite"/>
    </source>
</evidence>
<accession>A0A2B7Y1S0</accession>